<feature type="compositionally biased region" description="Polar residues" evidence="1">
    <location>
        <begin position="70"/>
        <end position="88"/>
    </location>
</feature>
<gene>
    <name evidence="3" type="ORF">GCM10017655_27650</name>
</gene>
<evidence type="ECO:0008006" key="5">
    <source>
        <dbReference type="Google" id="ProtNLM"/>
    </source>
</evidence>
<evidence type="ECO:0000256" key="1">
    <source>
        <dbReference type="SAM" id="MobiDB-lite"/>
    </source>
</evidence>
<dbReference type="EMBL" id="BSFN01000007">
    <property type="protein sequence ID" value="GLK89703.1"/>
    <property type="molecule type" value="Genomic_DNA"/>
</dbReference>
<name>A0A9W6K7L6_9PSED</name>
<sequence length="110" mass="12110">MSRLVIALLTFAVLPVGMLSAAEIVSQQRTITRTYVSPGASGSVEEYSRQQGSSGYGGYTVPDNRYDNGNRYQNNSSTQTRGNVQQSIEYPGIGEFQRQPGSRSVQDNRR</sequence>
<dbReference type="RefSeq" id="WP_271195890.1">
    <property type="nucleotide sequence ID" value="NZ_BSFN01000007.1"/>
</dbReference>
<organism evidence="3 4">
    <name type="scientific">Pseudomonas turukhanskensis</name>
    <dbReference type="NCBI Taxonomy" id="1806536"/>
    <lineage>
        <taxon>Bacteria</taxon>
        <taxon>Pseudomonadati</taxon>
        <taxon>Pseudomonadota</taxon>
        <taxon>Gammaproteobacteria</taxon>
        <taxon>Pseudomonadales</taxon>
        <taxon>Pseudomonadaceae</taxon>
        <taxon>Pseudomonas</taxon>
    </lineage>
</organism>
<feature type="chain" id="PRO_5040748505" description="Secreted protein" evidence="2">
    <location>
        <begin position="22"/>
        <end position="110"/>
    </location>
</feature>
<keyword evidence="4" id="KW-1185">Reference proteome</keyword>
<accession>A0A9W6K7L6</accession>
<evidence type="ECO:0000256" key="2">
    <source>
        <dbReference type="SAM" id="SignalP"/>
    </source>
</evidence>
<evidence type="ECO:0000313" key="4">
    <source>
        <dbReference type="Proteomes" id="UP001143328"/>
    </source>
</evidence>
<proteinExistence type="predicted"/>
<reference evidence="3" key="1">
    <citation type="journal article" date="2014" name="Int. J. Syst. Evol. Microbiol.">
        <title>Complete genome sequence of Corynebacterium casei LMG S-19264T (=DSM 44701T), isolated from a smear-ripened cheese.</title>
        <authorList>
            <consortium name="US DOE Joint Genome Institute (JGI-PGF)"/>
            <person name="Walter F."/>
            <person name="Albersmeier A."/>
            <person name="Kalinowski J."/>
            <person name="Ruckert C."/>
        </authorList>
    </citation>
    <scope>NUCLEOTIDE SEQUENCE</scope>
    <source>
        <strain evidence="3">VKM B-2935</strain>
    </source>
</reference>
<protein>
    <recommendedName>
        <fullName evidence="5">Secreted protein</fullName>
    </recommendedName>
</protein>
<feature type="region of interest" description="Disordered" evidence="1">
    <location>
        <begin position="36"/>
        <end position="110"/>
    </location>
</feature>
<feature type="compositionally biased region" description="Polar residues" evidence="1">
    <location>
        <begin position="99"/>
        <end position="110"/>
    </location>
</feature>
<dbReference type="AlphaFoldDB" id="A0A9W6K7L6"/>
<comment type="caution">
    <text evidence="3">The sequence shown here is derived from an EMBL/GenBank/DDBJ whole genome shotgun (WGS) entry which is preliminary data.</text>
</comment>
<dbReference type="Proteomes" id="UP001143328">
    <property type="component" value="Unassembled WGS sequence"/>
</dbReference>
<reference evidence="3" key="2">
    <citation type="submission" date="2023-01" db="EMBL/GenBank/DDBJ databases">
        <authorList>
            <person name="Sun Q."/>
            <person name="Evtushenko L."/>
        </authorList>
    </citation>
    <scope>NUCLEOTIDE SEQUENCE</scope>
    <source>
        <strain evidence="3">VKM B-2935</strain>
    </source>
</reference>
<feature type="signal peptide" evidence="2">
    <location>
        <begin position="1"/>
        <end position="21"/>
    </location>
</feature>
<keyword evidence="2" id="KW-0732">Signal</keyword>
<evidence type="ECO:0000313" key="3">
    <source>
        <dbReference type="EMBL" id="GLK89703.1"/>
    </source>
</evidence>